<keyword evidence="3" id="KW-1185">Reference proteome</keyword>
<reference evidence="2 3" key="1">
    <citation type="submission" date="2013-02" db="EMBL/GenBank/DDBJ databases">
        <title>The Genome Sequence of Acinetobacter sp. CIP 70.18.</title>
        <authorList>
            <consortium name="The Broad Institute Genome Sequencing Platform"/>
            <consortium name="The Broad Institute Genome Sequencing Center for Infectious Disease"/>
            <person name="Cerqueira G."/>
            <person name="Feldgarden M."/>
            <person name="Courvalin P."/>
            <person name="Perichon B."/>
            <person name="Grillot-Courvalin C."/>
            <person name="Clermont D."/>
            <person name="Rocha E."/>
            <person name="Yoon E.-J."/>
            <person name="Nemec A."/>
            <person name="Walker B."/>
            <person name="Young S.K."/>
            <person name="Zeng Q."/>
            <person name="Gargeya S."/>
            <person name="Fitzgerald M."/>
            <person name="Haas B."/>
            <person name="Abouelleil A."/>
            <person name="Alvarado L."/>
            <person name="Arachchi H.M."/>
            <person name="Berlin A.M."/>
            <person name="Chapman S.B."/>
            <person name="Dewar J."/>
            <person name="Goldberg J."/>
            <person name="Griggs A."/>
            <person name="Gujja S."/>
            <person name="Hansen M."/>
            <person name="Howarth C."/>
            <person name="Imamovic A."/>
            <person name="Larimer J."/>
            <person name="McCowan C."/>
            <person name="Murphy C."/>
            <person name="Neiman D."/>
            <person name="Pearson M."/>
            <person name="Priest M."/>
            <person name="Roberts A."/>
            <person name="Saif S."/>
            <person name="Shea T."/>
            <person name="Sisk P."/>
            <person name="Sykes S."/>
            <person name="Wortman J."/>
            <person name="Nusbaum C."/>
            <person name="Birren B."/>
        </authorList>
    </citation>
    <scope>NUCLEOTIDE SEQUENCE [LARGE SCALE GENOMIC DNA]</scope>
    <source>
        <strain evidence="2 3">CIP 70.18</strain>
    </source>
</reference>
<protein>
    <recommendedName>
        <fullName evidence="4">Terminase</fullName>
    </recommendedName>
</protein>
<accession>N9T2S2</accession>
<organism evidence="2 3">
    <name type="scientific">Acinetobacter higginsii</name>
    <dbReference type="NCBI Taxonomy" id="70347"/>
    <lineage>
        <taxon>Bacteria</taxon>
        <taxon>Pseudomonadati</taxon>
        <taxon>Pseudomonadota</taxon>
        <taxon>Gammaproteobacteria</taxon>
        <taxon>Moraxellales</taxon>
        <taxon>Moraxellaceae</taxon>
        <taxon>Acinetobacter</taxon>
    </lineage>
</organism>
<evidence type="ECO:0008006" key="4">
    <source>
        <dbReference type="Google" id="ProtNLM"/>
    </source>
</evidence>
<gene>
    <name evidence="2" type="ORF">F902_02037</name>
</gene>
<evidence type="ECO:0000256" key="1">
    <source>
        <dbReference type="SAM" id="MobiDB-lite"/>
    </source>
</evidence>
<feature type="region of interest" description="Disordered" evidence="1">
    <location>
        <begin position="537"/>
        <end position="561"/>
    </location>
</feature>
<dbReference type="RefSeq" id="WP_005203076.1">
    <property type="nucleotide sequence ID" value="NZ_KB850072.1"/>
</dbReference>
<dbReference type="Proteomes" id="UP000013084">
    <property type="component" value="Unassembled WGS sequence"/>
</dbReference>
<dbReference type="HOGENOM" id="CLU_038244_0_0_6"/>
<name>N9T2S2_9GAMM</name>
<proteinExistence type="predicted"/>
<dbReference type="PATRIC" id="fig|1217700.3.peg.1967"/>
<dbReference type="InterPro" id="IPR027417">
    <property type="entry name" value="P-loop_NTPase"/>
</dbReference>
<evidence type="ECO:0000313" key="3">
    <source>
        <dbReference type="Proteomes" id="UP000013084"/>
    </source>
</evidence>
<sequence>MGSMIKGSVFETPLQPLPTNAEELEKCLRDPIWRIFSGCLYKIKIKGDDFRDEFGVLREADTFELPFKPNQAQVKFLDRLWYRNIILKARQLGFTTLICVLWLDHALFNANQNCGIIAQDLPTVYNIFKDKIKFAYDNLPEEIRERFPLKTCNKSEMEFAHNGSTIRVATSFRSGTIHRLHISEFGKICATDPAKDDEVITGSIPTVPTNGVLVIESTAEGRNGSFYQMVQIAQANYALRKKLGTKDYRFHFYAWWQEPKYRLDASTVIIPASDHEYFDELEQKVKDSMGIECHIDPDQRAWYVVTRDNDLKGDQAKTWQEYPSFPEEAFQVAKDGNYYAKDMLALRKRGGVCQVEVLEVPVNTFWDIGNSDGCAIWFHQMMNQQDRFINYYEEHGQNLQHYVVELLRLGYVFGTHFLPHDADHQRLGDFNKSIRDQLADLLPGHNFVIVPRITLLNTGILSTRKMLKNAWFDENRCKLGIQRIEGYQKVFSKQHKKFIDQPNKSNGCSEGADALRQHAQAKESGLLGDYVYTASNTGSNSSTTQSNTQGYVEAPAPDWRF</sequence>
<dbReference type="AlphaFoldDB" id="N9T2S2"/>
<dbReference type="EMBL" id="APRN01000036">
    <property type="protein sequence ID" value="ENX57640.1"/>
    <property type="molecule type" value="Genomic_DNA"/>
</dbReference>
<evidence type="ECO:0000313" key="2">
    <source>
        <dbReference type="EMBL" id="ENX57640.1"/>
    </source>
</evidence>
<dbReference type="Gene3D" id="3.40.50.300">
    <property type="entry name" value="P-loop containing nucleotide triphosphate hydrolases"/>
    <property type="match status" value="1"/>
</dbReference>
<feature type="compositionally biased region" description="Low complexity" evidence="1">
    <location>
        <begin position="537"/>
        <end position="550"/>
    </location>
</feature>
<dbReference type="OrthoDB" id="479677at2"/>
<comment type="caution">
    <text evidence="2">The sequence shown here is derived from an EMBL/GenBank/DDBJ whole genome shotgun (WGS) entry which is preliminary data.</text>
</comment>